<dbReference type="EC" id="3.1.26.4" evidence="5 11"/>
<accession>A0A8I1GGV8</accession>
<dbReference type="InterPro" id="IPR036397">
    <property type="entry name" value="RNaseH_sf"/>
</dbReference>
<dbReference type="AlphaFoldDB" id="A0A8I1GGV8"/>
<feature type="binding site" evidence="11">
    <location>
        <position position="18"/>
    </location>
    <ligand>
        <name>Mg(2+)</name>
        <dbReference type="ChEBI" id="CHEBI:18420"/>
        <label>1</label>
    </ligand>
</feature>
<keyword evidence="7 11" id="KW-0479">Metal-binding</keyword>
<dbReference type="PANTHER" id="PTHR10642:SF26">
    <property type="entry name" value="RIBONUCLEASE H1"/>
    <property type="match status" value="1"/>
</dbReference>
<dbReference type="InterPro" id="IPR050092">
    <property type="entry name" value="RNase_H"/>
</dbReference>
<evidence type="ECO:0000313" key="15">
    <source>
        <dbReference type="Proteomes" id="UP000623250"/>
    </source>
</evidence>
<keyword evidence="8 11" id="KW-0255">Endonuclease</keyword>
<comment type="function">
    <text evidence="2 11">Endonuclease that specifically degrades the RNA of RNA-DNA hybrids.</text>
</comment>
<gene>
    <name evidence="11 14" type="primary">rnhA</name>
    <name evidence="14" type="ORF">JDN41_09070</name>
</gene>
<sequence length="180" mass="19801">MASEAEGPREGAVVVYTDGGCHGNPGPGGWGAVLIYKGREKDLWGGEPMTTNNRMELMGAIKALEELTRPCEVDLFTDSQYVRNGITQWIGGWKANGWKTAARKPVKNAELWQRLDAARKHHDVRWHWVKGHAGNALNERADKLTQKAIAEQKEIIRHGGAPVSLPDDALQAESDQPKSA</sequence>
<dbReference type="SUPFAM" id="SSF53098">
    <property type="entry name" value="Ribonuclease H-like"/>
    <property type="match status" value="1"/>
</dbReference>
<dbReference type="HAMAP" id="MF_00042">
    <property type="entry name" value="RNase_H"/>
    <property type="match status" value="1"/>
</dbReference>
<feature type="region of interest" description="Disordered" evidence="12">
    <location>
        <begin position="157"/>
        <end position="180"/>
    </location>
</feature>
<evidence type="ECO:0000259" key="13">
    <source>
        <dbReference type="PROSITE" id="PS50879"/>
    </source>
</evidence>
<evidence type="ECO:0000313" key="14">
    <source>
        <dbReference type="EMBL" id="MBJ7543711.1"/>
    </source>
</evidence>
<dbReference type="GO" id="GO:0005737">
    <property type="term" value="C:cytoplasm"/>
    <property type="evidence" value="ECO:0007669"/>
    <property type="project" value="UniProtKB-SubCell"/>
</dbReference>
<keyword evidence="9 11" id="KW-0378">Hydrolase</keyword>
<dbReference type="Pfam" id="PF00075">
    <property type="entry name" value="RNase_H"/>
    <property type="match status" value="1"/>
</dbReference>
<evidence type="ECO:0000256" key="3">
    <source>
        <dbReference type="ARBA" id="ARBA00005300"/>
    </source>
</evidence>
<keyword evidence="11" id="KW-0963">Cytoplasm</keyword>
<dbReference type="Proteomes" id="UP000623250">
    <property type="component" value="Unassembled WGS sequence"/>
</dbReference>
<dbReference type="FunFam" id="3.30.420.10:FF:000089">
    <property type="entry name" value="Ribonuclease H"/>
    <property type="match status" value="1"/>
</dbReference>
<keyword evidence="15" id="KW-1185">Reference proteome</keyword>
<keyword evidence="6 11" id="KW-0540">Nuclease</keyword>
<dbReference type="EMBL" id="JAEMUK010000016">
    <property type="protein sequence ID" value="MBJ7543711.1"/>
    <property type="molecule type" value="Genomic_DNA"/>
</dbReference>
<evidence type="ECO:0000256" key="7">
    <source>
        <dbReference type="ARBA" id="ARBA00022723"/>
    </source>
</evidence>
<feature type="binding site" evidence="11">
    <location>
        <position position="18"/>
    </location>
    <ligand>
        <name>Mg(2+)</name>
        <dbReference type="ChEBI" id="CHEBI:18420"/>
        <label>2</label>
    </ligand>
</feature>
<dbReference type="InterPro" id="IPR012337">
    <property type="entry name" value="RNaseH-like_sf"/>
</dbReference>
<keyword evidence="10 11" id="KW-0460">Magnesium</keyword>
<comment type="subunit">
    <text evidence="4 11">Monomer.</text>
</comment>
<feature type="domain" description="RNase H type-1" evidence="13">
    <location>
        <begin position="9"/>
        <end position="150"/>
    </location>
</feature>
<evidence type="ECO:0000256" key="5">
    <source>
        <dbReference type="ARBA" id="ARBA00012180"/>
    </source>
</evidence>
<comment type="similarity">
    <text evidence="3 11">Belongs to the RNase H family.</text>
</comment>
<dbReference type="InterPro" id="IPR002156">
    <property type="entry name" value="RNaseH_domain"/>
</dbReference>
<dbReference type="InterPro" id="IPR022892">
    <property type="entry name" value="RNaseHI"/>
</dbReference>
<dbReference type="Gene3D" id="3.30.420.10">
    <property type="entry name" value="Ribonuclease H-like superfamily/Ribonuclease H"/>
    <property type="match status" value="1"/>
</dbReference>
<dbReference type="CDD" id="cd09278">
    <property type="entry name" value="RNase_HI_prokaryote_like"/>
    <property type="match status" value="1"/>
</dbReference>
<comment type="cofactor">
    <cofactor evidence="11">
        <name>Mg(2+)</name>
        <dbReference type="ChEBI" id="CHEBI:18420"/>
    </cofactor>
    <text evidence="11">Binds 1 Mg(2+) ion per subunit. May bind a second metal ion at a regulatory site, or after substrate binding.</text>
</comment>
<dbReference type="GO" id="GO:0000287">
    <property type="term" value="F:magnesium ion binding"/>
    <property type="evidence" value="ECO:0007669"/>
    <property type="project" value="UniProtKB-UniRule"/>
</dbReference>
<dbReference type="PROSITE" id="PS50879">
    <property type="entry name" value="RNASE_H_1"/>
    <property type="match status" value="1"/>
</dbReference>
<feature type="binding site" evidence="11">
    <location>
        <position position="142"/>
    </location>
    <ligand>
        <name>Mg(2+)</name>
        <dbReference type="ChEBI" id="CHEBI:18420"/>
        <label>2</label>
    </ligand>
</feature>
<protein>
    <recommendedName>
        <fullName evidence="5 11">Ribonuclease H</fullName>
        <shortName evidence="11">RNase H</shortName>
        <ecNumber evidence="5 11">3.1.26.4</ecNumber>
    </recommendedName>
</protein>
<comment type="catalytic activity">
    <reaction evidence="1 11">
        <text>Endonucleolytic cleavage to 5'-phosphomonoester.</text>
        <dbReference type="EC" id="3.1.26.4"/>
    </reaction>
</comment>
<evidence type="ECO:0000256" key="1">
    <source>
        <dbReference type="ARBA" id="ARBA00000077"/>
    </source>
</evidence>
<comment type="caution">
    <text evidence="14">The sequence shown here is derived from an EMBL/GenBank/DDBJ whole genome shotgun (WGS) entry which is preliminary data.</text>
</comment>
<evidence type="ECO:0000256" key="4">
    <source>
        <dbReference type="ARBA" id="ARBA00011245"/>
    </source>
</evidence>
<dbReference type="GO" id="GO:0003676">
    <property type="term" value="F:nucleic acid binding"/>
    <property type="evidence" value="ECO:0007669"/>
    <property type="project" value="InterPro"/>
</dbReference>
<dbReference type="GO" id="GO:0004523">
    <property type="term" value="F:RNA-DNA hybrid ribonuclease activity"/>
    <property type="evidence" value="ECO:0007669"/>
    <property type="project" value="UniProtKB-UniRule"/>
</dbReference>
<evidence type="ECO:0000256" key="10">
    <source>
        <dbReference type="ARBA" id="ARBA00022842"/>
    </source>
</evidence>
<evidence type="ECO:0000256" key="2">
    <source>
        <dbReference type="ARBA" id="ARBA00004065"/>
    </source>
</evidence>
<evidence type="ECO:0000256" key="12">
    <source>
        <dbReference type="SAM" id="MobiDB-lite"/>
    </source>
</evidence>
<organism evidence="14 15">
    <name type="scientific">Rhodomicrobium udaipurense</name>
    <dbReference type="NCBI Taxonomy" id="1202716"/>
    <lineage>
        <taxon>Bacteria</taxon>
        <taxon>Pseudomonadati</taxon>
        <taxon>Pseudomonadota</taxon>
        <taxon>Alphaproteobacteria</taxon>
        <taxon>Hyphomicrobiales</taxon>
        <taxon>Hyphomicrobiaceae</taxon>
        <taxon>Rhodomicrobium</taxon>
    </lineage>
</organism>
<feature type="binding site" evidence="11">
    <location>
        <position position="78"/>
    </location>
    <ligand>
        <name>Mg(2+)</name>
        <dbReference type="ChEBI" id="CHEBI:18420"/>
        <label>1</label>
    </ligand>
</feature>
<evidence type="ECO:0000256" key="8">
    <source>
        <dbReference type="ARBA" id="ARBA00022759"/>
    </source>
</evidence>
<comment type="subcellular location">
    <subcellularLocation>
        <location evidence="11">Cytoplasm</location>
    </subcellularLocation>
</comment>
<feature type="binding site" evidence="11">
    <location>
        <position position="56"/>
    </location>
    <ligand>
        <name>Mg(2+)</name>
        <dbReference type="ChEBI" id="CHEBI:18420"/>
        <label>1</label>
    </ligand>
</feature>
<evidence type="ECO:0000256" key="9">
    <source>
        <dbReference type="ARBA" id="ARBA00022801"/>
    </source>
</evidence>
<dbReference type="NCBIfam" id="NF001236">
    <property type="entry name" value="PRK00203.1"/>
    <property type="match status" value="1"/>
</dbReference>
<proteinExistence type="inferred from homology"/>
<dbReference type="GO" id="GO:0043137">
    <property type="term" value="P:DNA replication, removal of RNA primer"/>
    <property type="evidence" value="ECO:0007669"/>
    <property type="project" value="TreeGrafter"/>
</dbReference>
<reference evidence="14 15" key="1">
    <citation type="submission" date="2020-12" db="EMBL/GenBank/DDBJ databases">
        <title>Revised draft genomes of Rhodomicrobium vannielii ATCC 17100 and Rhodomicrobium udaipurense JA643.</title>
        <authorList>
            <person name="Conners E.M."/>
            <person name="Davenport E.J."/>
            <person name="Bose A."/>
        </authorList>
    </citation>
    <scope>NUCLEOTIDE SEQUENCE [LARGE SCALE GENOMIC DNA]</scope>
    <source>
        <strain evidence="14 15">JA643</strain>
    </source>
</reference>
<evidence type="ECO:0000256" key="11">
    <source>
        <dbReference type="HAMAP-Rule" id="MF_00042"/>
    </source>
</evidence>
<name>A0A8I1GGV8_9HYPH</name>
<dbReference type="RefSeq" id="WP_037232958.1">
    <property type="nucleotide sequence ID" value="NZ_JAEMUK010000016.1"/>
</dbReference>
<evidence type="ECO:0000256" key="6">
    <source>
        <dbReference type="ARBA" id="ARBA00022722"/>
    </source>
</evidence>
<dbReference type="PANTHER" id="PTHR10642">
    <property type="entry name" value="RIBONUCLEASE H1"/>
    <property type="match status" value="1"/>
</dbReference>